<dbReference type="InterPro" id="IPR027417">
    <property type="entry name" value="P-loop_NTPase"/>
</dbReference>
<dbReference type="EMBL" id="JACGZW010000015">
    <property type="protein sequence ID" value="MBB1158659.1"/>
    <property type="molecule type" value="Genomic_DNA"/>
</dbReference>
<evidence type="ECO:0000256" key="1">
    <source>
        <dbReference type="SAM" id="Coils"/>
    </source>
</evidence>
<keyword evidence="1" id="KW-0175">Coiled coil</keyword>
<comment type="caution">
    <text evidence="3">The sequence shown here is derived from an EMBL/GenBank/DDBJ whole genome shotgun (WGS) entry which is preliminary data.</text>
</comment>
<dbReference type="Pfam" id="PF13175">
    <property type="entry name" value="AAA_15"/>
    <property type="match status" value="1"/>
</dbReference>
<dbReference type="AlphaFoldDB" id="A0A7W3W4N2"/>
<feature type="domain" description="Endonuclease GajA/Old nuclease/RecF-like AAA" evidence="2">
    <location>
        <begin position="1"/>
        <end position="51"/>
    </location>
</feature>
<dbReference type="SUPFAM" id="SSF52540">
    <property type="entry name" value="P-loop containing nucleoside triphosphate hydrolases"/>
    <property type="match status" value="1"/>
</dbReference>
<dbReference type="Gene3D" id="3.40.50.300">
    <property type="entry name" value="P-loop containing nucleotide triphosphate hydrolases"/>
    <property type="match status" value="2"/>
</dbReference>
<gene>
    <name evidence="3" type="ORF">H4281_36410</name>
</gene>
<accession>A0A7W3W4N2</accession>
<organism evidence="3 4">
    <name type="scientific">Amycolatopsis dendrobii</name>
    <dbReference type="NCBI Taxonomy" id="2760662"/>
    <lineage>
        <taxon>Bacteria</taxon>
        <taxon>Bacillati</taxon>
        <taxon>Actinomycetota</taxon>
        <taxon>Actinomycetes</taxon>
        <taxon>Pseudonocardiales</taxon>
        <taxon>Pseudonocardiaceae</taxon>
        <taxon>Amycolatopsis</taxon>
    </lineage>
</organism>
<reference evidence="3 4" key="1">
    <citation type="submission" date="2020-08" db="EMBL/GenBank/DDBJ databases">
        <title>Amycolatopsis sp. nov. DR6-1 isolated from Dendrobium heterocarpum.</title>
        <authorList>
            <person name="Tedsree N."/>
            <person name="Kuncharoen N."/>
            <person name="Likhitwitayawuid K."/>
            <person name="Tanasupawat S."/>
        </authorList>
    </citation>
    <scope>NUCLEOTIDE SEQUENCE [LARGE SCALE GENOMIC DNA]</scope>
    <source>
        <strain evidence="3 4">DR6-1</strain>
    </source>
</reference>
<dbReference type="PANTHER" id="PTHR41259">
    <property type="entry name" value="DOUBLE-STRAND BREAK REPAIR RAD50 ATPASE, PUTATIVE-RELATED"/>
    <property type="match status" value="1"/>
</dbReference>
<dbReference type="RefSeq" id="WP_182895417.1">
    <property type="nucleotide sequence ID" value="NZ_JACGZW010000015.1"/>
</dbReference>
<evidence type="ECO:0000313" key="3">
    <source>
        <dbReference type="EMBL" id="MBB1158659.1"/>
    </source>
</evidence>
<feature type="coiled-coil region" evidence="1">
    <location>
        <begin position="194"/>
        <end position="259"/>
    </location>
</feature>
<sequence length="950" mass="103719">MKIHYVHLRNFRGVTDRRVDFADSGVTVVEGSNEVGKTSMVEAIDLLLKSPDSAKTSHVLAVQSKGVDIGPEVEAEITAGQYRFVYRKRWLKRPETTLRVNEPAPADLTGREAHDRVKQILEETLDDGLWAALRVEQNQPISQSALGGNDSLARALDAAGGGARETGGESTLFERVERELEKYWTPGGKPKAELKAAAERRAEAEGAVAFAEASLREVERDVERHAVVARELQDLAAGKVEQESELGEWERRRRDLDEQRALVASLADRFKAASAEAETVAAAVAQRRELVSAVAAQEHAVEATGNEVFQVQATADLAQGLTREAAAALNATRLAFDEATLAERRAADDVHYLRDQAELDNLERRESRAVEAIRQRDSADAFLAVCALDEAGFAELESAYAKRREAQAVLEAGAPTVALDAFTTLDLIVNGERTALAAGASMRQSVTDVLELVFPDLAAVRIEPGGGQDLKQAAENADAEYQRRCTDLAVSDIAEARDVIAARRATEGSRREAEHALELALEGRTLDDLRSDRVRLSARVGARADVGDLPADLESATAVELDTRAQAESARRKLSDAADLHQERQAAETEAAKTAIALSTRWSSMQEQLQIMREELASARIEDTDESLTAKLADAQAARSDARLALEGAEANLAAQDPDTVEARVAAAHEWGSRLQNDHDARTSELDKLTGRLDLAGSEGRQDRLDQARTAQEEADRQYDNLYLRANAARLLYEKLRDARETAKQAYVKPFRDQIERLGRIVFGQSLKLDIDSDLRIANRTLNGVTVGYDDLSTGAREQLCIVSRLACAALIDPVDGAPVIIDDALGHSDPDRLARMGAVFAAANSKSQIIVLTCTPDRYRRVGAATVIPVQADEPRLIKDIPEHEASLTPADAILTCLEREGRQIGKAEIIRRSGIDDTQWGPAIRSLLEQEQVQKTGDRRGAVYSINR</sequence>
<proteinExistence type="predicted"/>
<evidence type="ECO:0000313" key="4">
    <source>
        <dbReference type="Proteomes" id="UP000526734"/>
    </source>
</evidence>
<keyword evidence="4" id="KW-1185">Reference proteome</keyword>
<feature type="coiled-coil region" evidence="1">
    <location>
        <begin position="705"/>
        <end position="746"/>
    </location>
</feature>
<evidence type="ECO:0000259" key="2">
    <source>
        <dbReference type="Pfam" id="PF13175"/>
    </source>
</evidence>
<dbReference type="InterPro" id="IPR041685">
    <property type="entry name" value="AAA_GajA/Old/RecF-like"/>
</dbReference>
<protein>
    <submittedName>
        <fullName evidence="3">AAA family ATPase</fullName>
    </submittedName>
</protein>
<dbReference type="Proteomes" id="UP000526734">
    <property type="component" value="Unassembled WGS sequence"/>
</dbReference>
<name>A0A7W3W4N2_9PSEU</name>
<dbReference type="PANTHER" id="PTHR41259:SF1">
    <property type="entry name" value="DOUBLE-STRAND BREAK REPAIR RAD50 ATPASE, PUTATIVE-RELATED"/>
    <property type="match status" value="1"/>
</dbReference>